<dbReference type="CDD" id="cd00063">
    <property type="entry name" value="FN3"/>
    <property type="match status" value="1"/>
</dbReference>
<dbReference type="InterPro" id="IPR013783">
    <property type="entry name" value="Ig-like_fold"/>
</dbReference>
<evidence type="ECO:0000313" key="4">
    <source>
        <dbReference type="Proteomes" id="UP000271125"/>
    </source>
</evidence>
<proteinExistence type="predicted"/>
<gene>
    <name evidence="3" type="ORF">DRP43_04090</name>
</gene>
<dbReference type="EMBL" id="QNBD01000173">
    <property type="protein sequence ID" value="RKX69735.1"/>
    <property type="molecule type" value="Genomic_DNA"/>
</dbReference>
<name>A0A660SFZ1_UNCT6</name>
<reference evidence="3 4" key="1">
    <citation type="submission" date="2018-06" db="EMBL/GenBank/DDBJ databases">
        <title>Extensive metabolic versatility and redundancy in microbially diverse, dynamic hydrothermal sediments.</title>
        <authorList>
            <person name="Dombrowski N."/>
            <person name="Teske A."/>
            <person name="Baker B.J."/>
        </authorList>
    </citation>
    <scope>NUCLEOTIDE SEQUENCE [LARGE SCALE GENOMIC DNA]</scope>
    <source>
        <strain evidence="3">B10_G13</strain>
    </source>
</reference>
<keyword evidence="1" id="KW-1133">Transmembrane helix</keyword>
<evidence type="ECO:0000256" key="1">
    <source>
        <dbReference type="SAM" id="Phobius"/>
    </source>
</evidence>
<keyword evidence="1" id="KW-0812">Transmembrane</keyword>
<evidence type="ECO:0000259" key="2">
    <source>
        <dbReference type="Pfam" id="PF20539"/>
    </source>
</evidence>
<sequence>MRNLKFILCLIIFTGIFFLCTSSIYGNLSLNAFDTPDDDGSSITINWQHDGDIGEYFELFRKTEDDTLWQSIKKSNMDIYSYIDDNIERGTLYNYGLKVVINDTIATEMVTTKPVSARAQLFNTGKLVVLFLIIIYLSILIYFIHAAKKGKALFIRKIAGLDALDEAVGRATEMGKPTLFIPGISTMSDIATIAAVNILGPVAKKIAEYGSDLLVPNKDPIVTSVTQEIVKESYTEAGRPDLYNPDKIWFVTDSQFAYAAAVQGIMVREKPATNLFLGMFYAESLLLAETGNSTGAIQIAGTDSVDQLPFFITSCDYTIMGEELYAAGAYLSKEPALLSSIKAQDYGKLIIFTSLLVGLILSLLKSNWLIKLLTVR</sequence>
<organism evidence="3 4">
    <name type="scientific">candidate division TA06 bacterium</name>
    <dbReference type="NCBI Taxonomy" id="2250710"/>
    <lineage>
        <taxon>Bacteria</taxon>
        <taxon>Bacteria division TA06</taxon>
    </lineage>
</organism>
<feature type="transmembrane region" description="Helical" evidence="1">
    <location>
        <begin position="349"/>
        <end position="370"/>
    </location>
</feature>
<evidence type="ECO:0000313" key="3">
    <source>
        <dbReference type="EMBL" id="RKX69735.1"/>
    </source>
</evidence>
<accession>A0A660SFZ1</accession>
<dbReference type="InterPro" id="IPR003961">
    <property type="entry name" value="FN3_dom"/>
</dbReference>
<keyword evidence="1" id="KW-0472">Membrane</keyword>
<comment type="caution">
    <text evidence="3">The sequence shown here is derived from an EMBL/GenBank/DDBJ whole genome shotgun (WGS) entry which is preliminary data.</text>
</comment>
<dbReference type="SUPFAM" id="SSF49265">
    <property type="entry name" value="Fibronectin type III"/>
    <property type="match status" value="1"/>
</dbReference>
<feature type="domain" description="DUF6754" evidence="2">
    <location>
        <begin position="118"/>
        <end position="370"/>
    </location>
</feature>
<dbReference type="InterPro" id="IPR036116">
    <property type="entry name" value="FN3_sf"/>
</dbReference>
<dbReference type="AlphaFoldDB" id="A0A660SFZ1"/>
<feature type="transmembrane region" description="Helical" evidence="1">
    <location>
        <begin position="127"/>
        <end position="147"/>
    </location>
</feature>
<dbReference type="InterPro" id="IPR046642">
    <property type="entry name" value="DUF6754"/>
</dbReference>
<feature type="transmembrane region" description="Helical" evidence="1">
    <location>
        <begin position="7"/>
        <end position="26"/>
    </location>
</feature>
<dbReference type="Proteomes" id="UP000271125">
    <property type="component" value="Unassembled WGS sequence"/>
</dbReference>
<protein>
    <recommendedName>
        <fullName evidence="2">DUF6754 domain-containing protein</fullName>
    </recommendedName>
</protein>
<dbReference type="Gene3D" id="2.60.40.10">
    <property type="entry name" value="Immunoglobulins"/>
    <property type="match status" value="1"/>
</dbReference>
<dbReference type="Pfam" id="PF20539">
    <property type="entry name" value="DUF6754"/>
    <property type="match status" value="1"/>
</dbReference>